<dbReference type="CDD" id="cd00320">
    <property type="entry name" value="cpn10"/>
    <property type="match status" value="1"/>
</dbReference>
<name>A0A1H9JKJ8_9LACT</name>
<dbReference type="HAMAP" id="MF_00580">
    <property type="entry name" value="CH10"/>
    <property type="match status" value="1"/>
</dbReference>
<keyword evidence="6" id="KW-1185">Reference proteome</keyword>
<organism evidence="5 6">
    <name type="scientific">Granulicatella balaenopterae</name>
    <dbReference type="NCBI Taxonomy" id="137733"/>
    <lineage>
        <taxon>Bacteria</taxon>
        <taxon>Bacillati</taxon>
        <taxon>Bacillota</taxon>
        <taxon>Bacilli</taxon>
        <taxon>Lactobacillales</taxon>
        <taxon>Carnobacteriaceae</taxon>
        <taxon>Granulicatella</taxon>
    </lineage>
</organism>
<dbReference type="AlphaFoldDB" id="A0A1H9JKJ8"/>
<dbReference type="InterPro" id="IPR018369">
    <property type="entry name" value="Chaprnonin_Cpn10_CS"/>
</dbReference>
<proteinExistence type="inferred from homology"/>
<dbReference type="RefSeq" id="WP_089746278.1">
    <property type="nucleotide sequence ID" value="NZ_FOGF01000009.1"/>
</dbReference>
<comment type="subunit">
    <text evidence="3">Heptamer of 7 subunits arranged in a ring. Interacts with the chaperonin GroEL.</text>
</comment>
<dbReference type="GO" id="GO:0044183">
    <property type="term" value="F:protein folding chaperone"/>
    <property type="evidence" value="ECO:0007669"/>
    <property type="project" value="InterPro"/>
</dbReference>
<dbReference type="EMBL" id="FOGF01000009">
    <property type="protein sequence ID" value="SEQ87055.1"/>
    <property type="molecule type" value="Genomic_DNA"/>
</dbReference>
<dbReference type="PANTHER" id="PTHR10772">
    <property type="entry name" value="10 KDA HEAT SHOCK PROTEIN"/>
    <property type="match status" value="1"/>
</dbReference>
<evidence type="ECO:0000256" key="2">
    <source>
        <dbReference type="ARBA" id="ARBA00023186"/>
    </source>
</evidence>
<dbReference type="GO" id="GO:0005737">
    <property type="term" value="C:cytoplasm"/>
    <property type="evidence" value="ECO:0007669"/>
    <property type="project" value="UniProtKB-SubCell"/>
</dbReference>
<dbReference type="SUPFAM" id="SSF50129">
    <property type="entry name" value="GroES-like"/>
    <property type="match status" value="1"/>
</dbReference>
<evidence type="ECO:0000256" key="1">
    <source>
        <dbReference type="ARBA" id="ARBA00006975"/>
    </source>
</evidence>
<reference evidence="5 6" key="1">
    <citation type="submission" date="2016-10" db="EMBL/GenBank/DDBJ databases">
        <authorList>
            <person name="de Groot N.N."/>
        </authorList>
    </citation>
    <scope>NUCLEOTIDE SEQUENCE [LARGE SCALE GENOMIC DNA]</scope>
    <source>
        <strain evidence="5 6">DSM 15827</strain>
    </source>
</reference>
<evidence type="ECO:0000256" key="4">
    <source>
        <dbReference type="RuleBase" id="RU000535"/>
    </source>
</evidence>
<dbReference type="InterPro" id="IPR020818">
    <property type="entry name" value="Chaperonin_GroES"/>
</dbReference>
<accession>A0A1H9JKJ8</accession>
<comment type="function">
    <text evidence="3 4">Together with the chaperonin GroEL, plays an essential role in assisting protein folding. The GroEL-GroES system forms a nano-cage that allows encapsulation of the non-native substrate proteins and provides a physical environment optimized to promote and accelerate protein folding. GroES binds to the apical surface of the GroEL ring, thereby capping the opening of the GroEL channel.</text>
</comment>
<dbReference type="PANTHER" id="PTHR10772:SF63">
    <property type="entry name" value="20 KDA CHAPERONIN, CHLOROPLASTIC"/>
    <property type="match status" value="1"/>
</dbReference>
<dbReference type="PROSITE" id="PS00681">
    <property type="entry name" value="CHAPERONINS_CPN10"/>
    <property type="match status" value="1"/>
</dbReference>
<dbReference type="FunFam" id="2.30.33.40:FF:000001">
    <property type="entry name" value="10 kDa chaperonin"/>
    <property type="match status" value="1"/>
</dbReference>
<dbReference type="GO" id="GO:0051087">
    <property type="term" value="F:protein-folding chaperone binding"/>
    <property type="evidence" value="ECO:0007669"/>
    <property type="project" value="TreeGrafter"/>
</dbReference>
<dbReference type="OrthoDB" id="9806791at2"/>
<dbReference type="STRING" id="137733.SAMN05421767_10924"/>
<comment type="similarity">
    <text evidence="1 3 4">Belongs to the GroES chaperonin family.</text>
</comment>
<gene>
    <name evidence="3" type="primary">groES</name>
    <name evidence="3" type="synonym">groS</name>
    <name evidence="5" type="ORF">SAMN05421767_10924</name>
</gene>
<evidence type="ECO:0000256" key="3">
    <source>
        <dbReference type="HAMAP-Rule" id="MF_00580"/>
    </source>
</evidence>
<dbReference type="Proteomes" id="UP000198556">
    <property type="component" value="Unassembled WGS sequence"/>
</dbReference>
<keyword evidence="2 3" id="KW-0143">Chaperone</keyword>
<protein>
    <recommendedName>
        <fullName evidence="3">Co-chaperonin GroES</fullName>
    </recommendedName>
    <alternativeName>
        <fullName evidence="3">10 kDa chaperonin</fullName>
    </alternativeName>
    <alternativeName>
        <fullName evidence="3">Chaperonin-10</fullName>
        <shortName evidence="3">Cpn10</shortName>
    </alternativeName>
</protein>
<comment type="subcellular location">
    <subcellularLocation>
        <location evidence="3">Cytoplasm</location>
    </subcellularLocation>
</comment>
<dbReference type="SMART" id="SM00883">
    <property type="entry name" value="Cpn10"/>
    <property type="match status" value="1"/>
</dbReference>
<dbReference type="InterPro" id="IPR037124">
    <property type="entry name" value="Chaperonin_GroES_sf"/>
</dbReference>
<evidence type="ECO:0000313" key="6">
    <source>
        <dbReference type="Proteomes" id="UP000198556"/>
    </source>
</evidence>
<evidence type="ECO:0000313" key="5">
    <source>
        <dbReference type="EMBL" id="SEQ87055.1"/>
    </source>
</evidence>
<dbReference type="GO" id="GO:0051082">
    <property type="term" value="F:unfolded protein binding"/>
    <property type="evidence" value="ECO:0007669"/>
    <property type="project" value="TreeGrafter"/>
</dbReference>
<dbReference type="GO" id="GO:0005524">
    <property type="term" value="F:ATP binding"/>
    <property type="evidence" value="ECO:0007669"/>
    <property type="project" value="InterPro"/>
</dbReference>
<dbReference type="InterPro" id="IPR011032">
    <property type="entry name" value="GroES-like_sf"/>
</dbReference>
<sequence length="89" mass="10017">MLKPLKDRVVIKMVEQEEKTAGGLILPTVAQEKLQFAEVLAVSEFTDKDDRQVAVGDKVVFEKYSGTEVKLDGQEYIIIKEKHIVAIVE</sequence>
<dbReference type="NCBIfam" id="NF001531">
    <property type="entry name" value="PRK00364.2-2"/>
    <property type="match status" value="1"/>
</dbReference>
<dbReference type="Gene3D" id="2.30.33.40">
    <property type="entry name" value="GroES chaperonin"/>
    <property type="match status" value="1"/>
</dbReference>
<dbReference type="GO" id="GO:0046872">
    <property type="term" value="F:metal ion binding"/>
    <property type="evidence" value="ECO:0007669"/>
    <property type="project" value="TreeGrafter"/>
</dbReference>
<dbReference type="PRINTS" id="PR00297">
    <property type="entry name" value="CHAPERONIN10"/>
</dbReference>
<dbReference type="Pfam" id="PF00166">
    <property type="entry name" value="Cpn10"/>
    <property type="match status" value="1"/>
</dbReference>
<keyword evidence="3" id="KW-0963">Cytoplasm</keyword>